<dbReference type="Pfam" id="PF02653">
    <property type="entry name" value="BPD_transp_2"/>
    <property type="match status" value="1"/>
</dbReference>
<keyword evidence="4 7" id="KW-1133">Transmembrane helix</keyword>
<evidence type="ECO:0000256" key="4">
    <source>
        <dbReference type="ARBA" id="ARBA00022989"/>
    </source>
</evidence>
<comment type="subcellular location">
    <subcellularLocation>
        <location evidence="1">Cell membrane</location>
        <topology evidence="1">Multi-pass membrane protein</topology>
    </subcellularLocation>
</comment>
<feature type="transmembrane region" description="Helical" evidence="7">
    <location>
        <begin position="85"/>
        <end position="107"/>
    </location>
</feature>
<evidence type="ECO:0000256" key="2">
    <source>
        <dbReference type="ARBA" id="ARBA00022475"/>
    </source>
</evidence>
<feature type="transmembrane region" description="Helical" evidence="7">
    <location>
        <begin position="35"/>
        <end position="53"/>
    </location>
</feature>
<feature type="transmembrane region" description="Helical" evidence="7">
    <location>
        <begin position="287"/>
        <end position="307"/>
    </location>
</feature>
<accession>A0A3P5W5G7</accession>
<dbReference type="PANTHER" id="PTHR30482:SF10">
    <property type="entry name" value="HIGH-AFFINITY BRANCHED-CHAIN AMINO ACID TRANSPORT PROTEIN BRAE"/>
    <property type="match status" value="1"/>
</dbReference>
<dbReference type="InterPro" id="IPR001851">
    <property type="entry name" value="ABC_transp_permease"/>
</dbReference>
<evidence type="ECO:0000256" key="5">
    <source>
        <dbReference type="ARBA" id="ARBA00023136"/>
    </source>
</evidence>
<dbReference type="CDD" id="cd06581">
    <property type="entry name" value="TM_PBP1_LivM_like"/>
    <property type="match status" value="1"/>
</dbReference>
<feature type="transmembrane region" description="Helical" evidence="7">
    <location>
        <begin position="163"/>
        <end position="184"/>
    </location>
</feature>
<evidence type="ECO:0000313" key="9">
    <source>
        <dbReference type="Proteomes" id="UP000280861"/>
    </source>
</evidence>
<dbReference type="Proteomes" id="UP000280861">
    <property type="component" value="Unassembled WGS sequence"/>
</dbReference>
<gene>
    <name evidence="8" type="primary">livH_1</name>
    <name evidence="8" type="ORF">PSET11_00368</name>
</gene>
<dbReference type="OrthoDB" id="9814461at2"/>
<keyword evidence="3 7" id="KW-0812">Transmembrane</keyword>
<evidence type="ECO:0000313" key="8">
    <source>
        <dbReference type="EMBL" id="VDC18539.1"/>
    </source>
</evidence>
<keyword evidence="5 7" id="KW-0472">Membrane</keyword>
<keyword evidence="2" id="KW-1003">Cell membrane</keyword>
<keyword evidence="9" id="KW-1185">Reference proteome</keyword>
<feature type="compositionally biased region" description="Basic and acidic residues" evidence="6">
    <location>
        <begin position="346"/>
        <end position="355"/>
    </location>
</feature>
<evidence type="ECO:0000256" key="6">
    <source>
        <dbReference type="SAM" id="MobiDB-lite"/>
    </source>
</evidence>
<dbReference type="GO" id="GO:0005886">
    <property type="term" value="C:plasma membrane"/>
    <property type="evidence" value="ECO:0007669"/>
    <property type="project" value="UniProtKB-SubCell"/>
</dbReference>
<dbReference type="InterPro" id="IPR043428">
    <property type="entry name" value="LivM-like"/>
</dbReference>
<protein>
    <submittedName>
        <fullName evidence="8">High-affinity branched-chain amino acid transport system permease protein LivH</fullName>
    </submittedName>
</protein>
<evidence type="ECO:0000256" key="1">
    <source>
        <dbReference type="ARBA" id="ARBA00004651"/>
    </source>
</evidence>
<feature type="region of interest" description="Disordered" evidence="6">
    <location>
        <begin position="333"/>
        <end position="355"/>
    </location>
</feature>
<feature type="transmembrane region" description="Helical" evidence="7">
    <location>
        <begin position="214"/>
        <end position="235"/>
    </location>
</feature>
<reference evidence="8 9" key="1">
    <citation type="submission" date="2018-11" db="EMBL/GenBank/DDBJ databases">
        <authorList>
            <person name="Criscuolo A."/>
        </authorList>
    </citation>
    <scope>NUCLEOTIDE SEQUENCE [LARGE SCALE GENOMIC DNA]</scope>
    <source>
        <strain evidence="8">AT11b</strain>
    </source>
</reference>
<name>A0A3P5W5G7_9MICC</name>
<evidence type="ECO:0000256" key="3">
    <source>
        <dbReference type="ARBA" id="ARBA00022692"/>
    </source>
</evidence>
<feature type="transmembrane region" description="Helical" evidence="7">
    <location>
        <begin position="114"/>
        <end position="132"/>
    </location>
</feature>
<evidence type="ECO:0000256" key="7">
    <source>
        <dbReference type="SAM" id="Phobius"/>
    </source>
</evidence>
<feature type="transmembrane region" description="Helical" evidence="7">
    <location>
        <begin position="12"/>
        <end position="29"/>
    </location>
</feature>
<proteinExistence type="predicted"/>
<dbReference type="EMBL" id="UXAU01000009">
    <property type="protein sequence ID" value="VDC18539.1"/>
    <property type="molecule type" value="Genomic_DNA"/>
</dbReference>
<dbReference type="GO" id="GO:0015658">
    <property type="term" value="F:branched-chain amino acid transmembrane transporter activity"/>
    <property type="evidence" value="ECO:0007669"/>
    <property type="project" value="InterPro"/>
</dbReference>
<sequence length="355" mass="37470">MSFLQTAGKTALPSLGVLVVGISLPYWLIQQEYVLVVAIAAIIWAVAGQGWNVIGGYGGLLSFGHSVFFGIGAYSTAMLNVHFGISPWVGMIVGAAVAAAAGAILTFPALRLKGVYFTLATFVLALLFADLTTHNREFTGGDQGISIPFLRNSPGMFQFDSRLTLFFVLVVFLAAATLVVSLVARSRLGLFLRASRDDPDAARAAGVNVTRTRLFGLMISAAITSVAGSLMLQYLRFIDPLTAFGAGTAFMIGLVALTGGRGTVLGPVIGAAVLIPVQQILSSTFASGPAGLSGMVYAAIVVAVMLIEPRGLIHLFKRLGFWIWQLIRPPRGNRPPTSPEEITANKNDDPVGSRS</sequence>
<organism evidence="8 9">
    <name type="scientific">Arthrobacter ulcerisalmonis</name>
    <dbReference type="NCBI Taxonomy" id="2483813"/>
    <lineage>
        <taxon>Bacteria</taxon>
        <taxon>Bacillati</taxon>
        <taxon>Actinomycetota</taxon>
        <taxon>Actinomycetes</taxon>
        <taxon>Micrococcales</taxon>
        <taxon>Micrococcaceae</taxon>
        <taxon>Arthrobacter</taxon>
    </lineage>
</organism>
<dbReference type="AlphaFoldDB" id="A0A3P5W5G7"/>
<dbReference type="PANTHER" id="PTHR30482">
    <property type="entry name" value="HIGH-AFFINITY BRANCHED-CHAIN AMINO ACID TRANSPORT SYSTEM PERMEASE"/>
    <property type="match status" value="1"/>
</dbReference>
<dbReference type="RefSeq" id="WP_124090133.1">
    <property type="nucleotide sequence ID" value="NZ_CBCRYA010000005.1"/>
</dbReference>